<accession>A0A5C6DLE9</accession>
<protein>
    <submittedName>
        <fullName evidence="1">Uncharacterized protein</fullName>
    </submittedName>
</protein>
<keyword evidence="2" id="KW-1185">Reference proteome</keyword>
<organism evidence="1 2">
    <name type="scientific">Novipirellula aureliae</name>
    <dbReference type="NCBI Taxonomy" id="2527966"/>
    <lineage>
        <taxon>Bacteria</taxon>
        <taxon>Pseudomonadati</taxon>
        <taxon>Planctomycetota</taxon>
        <taxon>Planctomycetia</taxon>
        <taxon>Pirellulales</taxon>
        <taxon>Pirellulaceae</taxon>
        <taxon>Novipirellula</taxon>
    </lineage>
</organism>
<reference evidence="1 2" key="1">
    <citation type="submission" date="2019-02" db="EMBL/GenBank/DDBJ databases">
        <title>Deep-cultivation of Planctomycetes and their phenomic and genomic characterization uncovers novel biology.</title>
        <authorList>
            <person name="Wiegand S."/>
            <person name="Jogler M."/>
            <person name="Boedeker C."/>
            <person name="Pinto D."/>
            <person name="Vollmers J."/>
            <person name="Rivas-Marin E."/>
            <person name="Kohn T."/>
            <person name="Peeters S.H."/>
            <person name="Heuer A."/>
            <person name="Rast P."/>
            <person name="Oberbeckmann S."/>
            <person name="Bunk B."/>
            <person name="Jeske O."/>
            <person name="Meyerdierks A."/>
            <person name="Storesund J.E."/>
            <person name="Kallscheuer N."/>
            <person name="Luecker S."/>
            <person name="Lage O.M."/>
            <person name="Pohl T."/>
            <person name="Merkel B.J."/>
            <person name="Hornburger P."/>
            <person name="Mueller R.-W."/>
            <person name="Bruemmer F."/>
            <person name="Labrenz M."/>
            <person name="Spormann A.M."/>
            <person name="Op Den Camp H."/>
            <person name="Overmann J."/>
            <person name="Amann R."/>
            <person name="Jetten M.S.M."/>
            <person name="Mascher T."/>
            <person name="Medema M.H."/>
            <person name="Devos D.P."/>
            <person name="Kaster A.-K."/>
            <person name="Ovreas L."/>
            <person name="Rohde M."/>
            <person name="Galperin M.Y."/>
            <person name="Jogler C."/>
        </authorList>
    </citation>
    <scope>NUCLEOTIDE SEQUENCE [LARGE SCALE GENOMIC DNA]</scope>
    <source>
        <strain evidence="1 2">Q31b</strain>
    </source>
</reference>
<dbReference type="EMBL" id="SJPY01000007">
    <property type="protein sequence ID" value="TWU37640.1"/>
    <property type="molecule type" value="Genomic_DNA"/>
</dbReference>
<evidence type="ECO:0000313" key="2">
    <source>
        <dbReference type="Proteomes" id="UP000315471"/>
    </source>
</evidence>
<dbReference type="Proteomes" id="UP000315471">
    <property type="component" value="Unassembled WGS sequence"/>
</dbReference>
<dbReference type="AlphaFoldDB" id="A0A5C6DLE9"/>
<sequence length="76" mass="8817">MSVQTSFIANIQLQMQDRLSELLRRSDVHAVADVVESFGESLPAESLDDFRDERFEWRRITGARSTGENRPLTRYD</sequence>
<gene>
    <name evidence="1" type="ORF">Q31b_44280</name>
</gene>
<name>A0A5C6DLE9_9BACT</name>
<comment type="caution">
    <text evidence="1">The sequence shown here is derived from an EMBL/GenBank/DDBJ whole genome shotgun (WGS) entry which is preliminary data.</text>
</comment>
<evidence type="ECO:0000313" key="1">
    <source>
        <dbReference type="EMBL" id="TWU37640.1"/>
    </source>
</evidence>
<proteinExistence type="predicted"/>